<protein>
    <recommendedName>
        <fullName evidence="3">Secreted protein</fullName>
    </recommendedName>
</protein>
<gene>
    <name evidence="1" type="ORF">CEXT_331461</name>
</gene>
<evidence type="ECO:0000313" key="1">
    <source>
        <dbReference type="EMBL" id="GIX86073.1"/>
    </source>
</evidence>
<organism evidence="1 2">
    <name type="scientific">Caerostris extrusa</name>
    <name type="common">Bark spider</name>
    <name type="synonym">Caerostris bankana</name>
    <dbReference type="NCBI Taxonomy" id="172846"/>
    <lineage>
        <taxon>Eukaryota</taxon>
        <taxon>Metazoa</taxon>
        <taxon>Ecdysozoa</taxon>
        <taxon>Arthropoda</taxon>
        <taxon>Chelicerata</taxon>
        <taxon>Arachnida</taxon>
        <taxon>Araneae</taxon>
        <taxon>Araneomorphae</taxon>
        <taxon>Entelegynae</taxon>
        <taxon>Araneoidea</taxon>
        <taxon>Araneidae</taxon>
        <taxon>Caerostris</taxon>
    </lineage>
</organism>
<name>A0AAV4NQL5_CAEEX</name>
<proteinExistence type="predicted"/>
<keyword evidence="2" id="KW-1185">Reference proteome</keyword>
<accession>A0AAV4NQL5</accession>
<dbReference type="EMBL" id="BPLR01021112">
    <property type="protein sequence ID" value="GIX86073.1"/>
    <property type="molecule type" value="Genomic_DNA"/>
</dbReference>
<evidence type="ECO:0000313" key="2">
    <source>
        <dbReference type="Proteomes" id="UP001054945"/>
    </source>
</evidence>
<evidence type="ECO:0008006" key="3">
    <source>
        <dbReference type="Google" id="ProtNLM"/>
    </source>
</evidence>
<sequence>MQKRCSFAVQHLESLFTASILARCQKCVAKKENIVSADPPSFASSSACEKKKKRNKDTFCAFVAGLLFRDSNQTNSKFV</sequence>
<reference evidence="1 2" key="1">
    <citation type="submission" date="2021-06" db="EMBL/GenBank/DDBJ databases">
        <title>Caerostris extrusa draft genome.</title>
        <authorList>
            <person name="Kono N."/>
            <person name="Arakawa K."/>
        </authorList>
    </citation>
    <scope>NUCLEOTIDE SEQUENCE [LARGE SCALE GENOMIC DNA]</scope>
</reference>
<comment type="caution">
    <text evidence="1">The sequence shown here is derived from an EMBL/GenBank/DDBJ whole genome shotgun (WGS) entry which is preliminary data.</text>
</comment>
<dbReference type="Proteomes" id="UP001054945">
    <property type="component" value="Unassembled WGS sequence"/>
</dbReference>
<dbReference type="AlphaFoldDB" id="A0AAV4NQL5"/>